<reference evidence="2 3" key="1">
    <citation type="submission" date="2024-09" db="EMBL/GenBank/DDBJ databases">
        <title>Floridaenema gen nov. (Aerosakkonemataceae, Aerosakkonematales ord. nov., Cyanobacteria) from benthic tropical and subtropical fresh waters, with the description of four new species.</title>
        <authorList>
            <person name="Moretto J.A."/>
            <person name="Berthold D.E."/>
            <person name="Lefler F.W."/>
            <person name="Huang I.-S."/>
            <person name="Laughinghouse H. IV."/>
        </authorList>
    </citation>
    <scope>NUCLEOTIDE SEQUENCE [LARGE SCALE GENOMIC DNA]</scope>
    <source>
        <strain evidence="2 3">BLCC-F167</strain>
    </source>
</reference>
<dbReference type="InterPro" id="IPR000182">
    <property type="entry name" value="GNAT_dom"/>
</dbReference>
<keyword evidence="2" id="KW-0808">Transferase</keyword>
<name>A0ABV4WV54_9CYAN</name>
<feature type="domain" description="N-acetyltransferase" evidence="1">
    <location>
        <begin position="106"/>
        <end position="174"/>
    </location>
</feature>
<evidence type="ECO:0000313" key="3">
    <source>
        <dbReference type="Proteomes" id="UP001576780"/>
    </source>
</evidence>
<dbReference type="InterPro" id="IPR016181">
    <property type="entry name" value="Acyl_CoA_acyltransferase"/>
</dbReference>
<dbReference type="Pfam" id="PF13302">
    <property type="entry name" value="Acetyltransf_3"/>
    <property type="match status" value="1"/>
</dbReference>
<dbReference type="SUPFAM" id="SSF55729">
    <property type="entry name" value="Acyl-CoA N-acyltransferases (Nat)"/>
    <property type="match status" value="1"/>
</dbReference>
<proteinExistence type="predicted"/>
<keyword evidence="3" id="KW-1185">Reference proteome</keyword>
<keyword evidence="2" id="KW-0012">Acyltransferase</keyword>
<dbReference type="Gene3D" id="3.40.630.30">
    <property type="match status" value="1"/>
</dbReference>
<dbReference type="InterPro" id="IPR029060">
    <property type="entry name" value="PIN-like_dom_sf"/>
</dbReference>
<dbReference type="Proteomes" id="UP001576780">
    <property type="component" value="Unassembled WGS sequence"/>
</dbReference>
<accession>A0ABV4WV54</accession>
<dbReference type="EMBL" id="JBHFNT010000288">
    <property type="protein sequence ID" value="MFB2838950.1"/>
    <property type="molecule type" value="Genomic_DNA"/>
</dbReference>
<evidence type="ECO:0000259" key="1">
    <source>
        <dbReference type="PROSITE" id="PS51186"/>
    </source>
</evidence>
<dbReference type="PROSITE" id="PS51186">
    <property type="entry name" value="GNAT"/>
    <property type="match status" value="1"/>
</dbReference>
<dbReference type="GO" id="GO:0016746">
    <property type="term" value="F:acyltransferase activity"/>
    <property type="evidence" value="ECO:0007669"/>
    <property type="project" value="UniProtKB-KW"/>
</dbReference>
<protein>
    <submittedName>
        <fullName evidence="2">GNAT family N-acetyltransferase</fullName>
        <ecNumber evidence="2">2.3.1.-</ecNumber>
    </submittedName>
</protein>
<dbReference type="RefSeq" id="WP_413281240.1">
    <property type="nucleotide sequence ID" value="NZ_JBHFNT010000288.1"/>
</dbReference>
<gene>
    <name evidence="2" type="ORF">ACE1CA_31050</name>
</gene>
<dbReference type="EC" id="2.3.1.-" evidence="2"/>
<comment type="caution">
    <text evidence="2">The sequence shown here is derived from an EMBL/GenBank/DDBJ whole genome shotgun (WGS) entry which is preliminary data.</text>
</comment>
<organism evidence="2 3">
    <name type="scientific">Floridaenema evergladense BLCC-F167</name>
    <dbReference type="NCBI Taxonomy" id="3153639"/>
    <lineage>
        <taxon>Bacteria</taxon>
        <taxon>Bacillati</taxon>
        <taxon>Cyanobacteriota</taxon>
        <taxon>Cyanophyceae</taxon>
        <taxon>Oscillatoriophycideae</taxon>
        <taxon>Aerosakkonematales</taxon>
        <taxon>Aerosakkonemataceae</taxon>
        <taxon>Floridanema</taxon>
        <taxon>Floridanema evergladense</taxon>
    </lineage>
</organism>
<sequence length="174" mass="19739">MTNYLLDTNIILRFTDSDSTEYNLISNAISQILVEGGQCFITAQVITELWVVATRPITVNGLGWTVEKTEQAVQMLINQFDLLEETPAIFPQWLSLVTSHKISGKLLIADKYQHKGLGTEFLRRLLQIARDENLSRVTADILTDNMAMQRISQKLGFRAERILGEPMVKMILDL</sequence>
<evidence type="ECO:0000313" key="2">
    <source>
        <dbReference type="EMBL" id="MFB2838950.1"/>
    </source>
</evidence>
<dbReference type="SUPFAM" id="SSF88723">
    <property type="entry name" value="PIN domain-like"/>
    <property type="match status" value="1"/>
</dbReference>
<dbReference type="CDD" id="cd04301">
    <property type="entry name" value="NAT_SF"/>
    <property type="match status" value="1"/>
</dbReference>